<dbReference type="InterPro" id="IPR001633">
    <property type="entry name" value="EAL_dom"/>
</dbReference>
<feature type="domain" description="EAL" evidence="1">
    <location>
        <begin position="139"/>
        <end position="389"/>
    </location>
</feature>
<sequence length="389" mass="40995">MYDTVSDRLVLIESRPGSLAVVGERANPLGLDWLGMEAGDLASLARVAPSHIAVDIDGGDPETVLQSVAQAASAAMVMLVGKCDPERADRLERLAFELGLAVIGGCVARTDVDAIDGFLSLQGMPPAAAEAGLAPGSGLSLRDVDLAAALTDGQLFIVLHPRIGCCDGRLDGFEALLRWHHPELGALSAAQFIEQAERLGLQESVTDFVLGESLGWLARSRAAGATMSVNLSMGSLAEPDLCERVLHHCDRHEVSPSRLTLEVQAQPGHLGEASLAAMARMRSHGVRFALDDFDVSEMSLGQLVRLPIDDVKLDRQTIGAATGSEETRRLIVATVAAARALGLRTVAEGVETLETLTLLRSAGCDLAQGYFISRPMLPPAALAWMGAAA</sequence>
<organism evidence="2 3">
    <name type="scientific">Devosia enhydra</name>
    <dbReference type="NCBI Taxonomy" id="665118"/>
    <lineage>
        <taxon>Bacteria</taxon>
        <taxon>Pseudomonadati</taxon>
        <taxon>Pseudomonadota</taxon>
        <taxon>Alphaproteobacteria</taxon>
        <taxon>Hyphomicrobiales</taxon>
        <taxon>Devosiaceae</taxon>
        <taxon>Devosia</taxon>
    </lineage>
</organism>
<name>A0A1K2HU73_9HYPH</name>
<evidence type="ECO:0000259" key="1">
    <source>
        <dbReference type="PROSITE" id="PS50883"/>
    </source>
</evidence>
<dbReference type="SMART" id="SM00052">
    <property type="entry name" value="EAL"/>
    <property type="match status" value="1"/>
</dbReference>
<dbReference type="Gene3D" id="3.20.20.450">
    <property type="entry name" value="EAL domain"/>
    <property type="match status" value="1"/>
</dbReference>
<dbReference type="Proteomes" id="UP000183447">
    <property type="component" value="Unassembled WGS sequence"/>
</dbReference>
<dbReference type="AlphaFoldDB" id="A0A1K2HU73"/>
<dbReference type="PROSITE" id="PS50883">
    <property type="entry name" value="EAL"/>
    <property type="match status" value="1"/>
</dbReference>
<dbReference type="PANTHER" id="PTHR33121:SF79">
    <property type="entry name" value="CYCLIC DI-GMP PHOSPHODIESTERASE PDED-RELATED"/>
    <property type="match status" value="1"/>
</dbReference>
<dbReference type="EMBL" id="FPKU01000001">
    <property type="protein sequence ID" value="SFZ81912.1"/>
    <property type="molecule type" value="Genomic_DNA"/>
</dbReference>
<evidence type="ECO:0000313" key="2">
    <source>
        <dbReference type="EMBL" id="SFZ81912.1"/>
    </source>
</evidence>
<dbReference type="RefSeq" id="WP_072339157.1">
    <property type="nucleotide sequence ID" value="NZ_FPKU01000001.1"/>
</dbReference>
<dbReference type="STRING" id="665118.SAMN02983003_0772"/>
<dbReference type="PANTHER" id="PTHR33121">
    <property type="entry name" value="CYCLIC DI-GMP PHOSPHODIESTERASE PDEF"/>
    <property type="match status" value="1"/>
</dbReference>
<dbReference type="GO" id="GO:0071111">
    <property type="term" value="F:cyclic-guanylate-specific phosphodiesterase activity"/>
    <property type="evidence" value="ECO:0007669"/>
    <property type="project" value="InterPro"/>
</dbReference>
<protein>
    <submittedName>
        <fullName evidence="2">EAL domain, c-di-GMP-specific phosphodiesterase class I (Or its enzymatically inactive variant)</fullName>
    </submittedName>
</protein>
<reference evidence="2 3" key="1">
    <citation type="submission" date="2016-11" db="EMBL/GenBank/DDBJ databases">
        <authorList>
            <person name="Jaros S."/>
            <person name="Januszkiewicz K."/>
            <person name="Wedrychowicz H."/>
        </authorList>
    </citation>
    <scope>NUCLEOTIDE SEQUENCE [LARGE SCALE GENOMIC DNA]</scope>
    <source>
        <strain evidence="2 3">ATCC 23634</strain>
    </source>
</reference>
<dbReference type="Pfam" id="PF00563">
    <property type="entry name" value="EAL"/>
    <property type="match status" value="1"/>
</dbReference>
<dbReference type="CDD" id="cd01948">
    <property type="entry name" value="EAL"/>
    <property type="match status" value="1"/>
</dbReference>
<gene>
    <name evidence="2" type="ORF">SAMN02983003_0772</name>
</gene>
<dbReference type="InterPro" id="IPR035919">
    <property type="entry name" value="EAL_sf"/>
</dbReference>
<keyword evidence="3" id="KW-1185">Reference proteome</keyword>
<dbReference type="SUPFAM" id="SSF141868">
    <property type="entry name" value="EAL domain-like"/>
    <property type="match status" value="1"/>
</dbReference>
<proteinExistence type="predicted"/>
<evidence type="ECO:0000313" key="3">
    <source>
        <dbReference type="Proteomes" id="UP000183447"/>
    </source>
</evidence>
<dbReference type="InterPro" id="IPR050706">
    <property type="entry name" value="Cyclic-di-GMP_PDE-like"/>
</dbReference>
<accession>A0A1K2HU73</accession>